<dbReference type="Proteomes" id="UP000005709">
    <property type="component" value="Unassembled WGS sequence"/>
</dbReference>
<dbReference type="AlphaFoldDB" id="C8PIX8"/>
<dbReference type="Gene3D" id="3.90.950.10">
    <property type="match status" value="1"/>
</dbReference>
<evidence type="ECO:0000313" key="3">
    <source>
        <dbReference type="EMBL" id="EEV16883.1"/>
    </source>
</evidence>
<comment type="caution">
    <text evidence="3">The sequence shown here is derived from an EMBL/GenBank/DDBJ whole genome shotgun (WGS) entry which is preliminary data.</text>
</comment>
<evidence type="ECO:0000256" key="1">
    <source>
        <dbReference type="ARBA" id="ARBA00022801"/>
    </source>
</evidence>
<keyword evidence="4" id="KW-1185">Reference proteome</keyword>
<dbReference type="Pfam" id="PF02545">
    <property type="entry name" value="Maf"/>
    <property type="match status" value="1"/>
</dbReference>
<dbReference type="InterPro" id="IPR003697">
    <property type="entry name" value="Maf-like"/>
</dbReference>
<proteinExistence type="predicted"/>
<protein>
    <submittedName>
        <fullName evidence="3">Maf-like protein</fullName>
    </submittedName>
</protein>
<organism evidence="3 4">
    <name type="scientific">Campylobacter gracilis RM3268</name>
    <dbReference type="NCBI Taxonomy" id="553220"/>
    <lineage>
        <taxon>Bacteria</taxon>
        <taxon>Pseudomonadati</taxon>
        <taxon>Campylobacterota</taxon>
        <taxon>Epsilonproteobacteria</taxon>
        <taxon>Campylobacterales</taxon>
        <taxon>Campylobacteraceae</taxon>
        <taxon>Campylobacter</taxon>
    </lineage>
</organism>
<evidence type="ECO:0000256" key="2">
    <source>
        <dbReference type="ARBA" id="ARBA00023080"/>
    </source>
</evidence>
<dbReference type="GO" id="GO:0009117">
    <property type="term" value="P:nucleotide metabolic process"/>
    <property type="evidence" value="ECO:0007669"/>
    <property type="project" value="UniProtKB-KW"/>
</dbReference>
<name>C8PIX8_9BACT</name>
<dbReference type="InterPro" id="IPR029001">
    <property type="entry name" value="ITPase-like_fam"/>
</dbReference>
<keyword evidence="1" id="KW-0378">Hydrolase</keyword>
<evidence type="ECO:0000313" key="4">
    <source>
        <dbReference type="Proteomes" id="UP000005709"/>
    </source>
</evidence>
<reference evidence="3 4" key="1">
    <citation type="submission" date="2009-07" db="EMBL/GenBank/DDBJ databases">
        <authorList>
            <person name="Madupu R."/>
            <person name="Sebastian Y."/>
            <person name="Durkin A.S."/>
            <person name="Torralba M."/>
            <person name="Methe B."/>
            <person name="Sutton G.G."/>
            <person name="Strausberg R.L."/>
            <person name="Nelson K.E."/>
        </authorList>
    </citation>
    <scope>NUCLEOTIDE SEQUENCE [LARGE SCALE GENOMIC DNA]</scope>
    <source>
        <strain evidence="3 4">RM3268</strain>
    </source>
</reference>
<sequence length="77" mass="8710">MIYLASSSPTRAQILKDNGVEFTQIPFNFDESGISKDDARTYAYRVTVAKKTQFLKFIKIMIECCLPIAPCLLVAKF</sequence>
<dbReference type="SUPFAM" id="SSF52972">
    <property type="entry name" value="ITPase-like"/>
    <property type="match status" value="1"/>
</dbReference>
<accession>C8PIX8</accession>
<dbReference type="GO" id="GO:0047429">
    <property type="term" value="F:nucleoside triphosphate diphosphatase activity"/>
    <property type="evidence" value="ECO:0007669"/>
    <property type="project" value="InterPro"/>
</dbReference>
<gene>
    <name evidence="3" type="ORF">CAMGR0001_1177</name>
</gene>
<keyword evidence="2" id="KW-0546">Nucleotide metabolism</keyword>
<dbReference type="EMBL" id="ACYG01000027">
    <property type="protein sequence ID" value="EEV16883.1"/>
    <property type="molecule type" value="Genomic_DNA"/>
</dbReference>